<protein>
    <submittedName>
        <fullName evidence="6">Uncharacterized protein</fullName>
    </submittedName>
</protein>
<evidence type="ECO:0000313" key="5">
    <source>
        <dbReference type="EMBL" id="VGO18756.1"/>
    </source>
</evidence>
<reference evidence="6 7" key="1">
    <citation type="submission" date="2019-04" db="EMBL/GenBank/DDBJ databases">
        <authorList>
            <person name="Van Vliet M D."/>
        </authorList>
    </citation>
    <scope>NUCLEOTIDE SEQUENCE [LARGE SCALE GENOMIC DNA]</scope>
    <source>
        <strain evidence="6 7">F21</strain>
    </source>
</reference>
<evidence type="ECO:0000313" key="6">
    <source>
        <dbReference type="EMBL" id="VGO19572.1"/>
    </source>
</evidence>
<gene>
    <name evidence="5" type="ORF">SCARR_00809</name>
    <name evidence="6" type="ORF">SCARR_01631</name>
</gene>
<evidence type="ECO:0000259" key="3">
    <source>
        <dbReference type="Pfam" id="PF13005"/>
    </source>
</evidence>
<dbReference type="InterPro" id="IPR045618">
    <property type="entry name" value="DUF6444"/>
</dbReference>
<evidence type="ECO:0000259" key="2">
    <source>
        <dbReference type="Pfam" id="PF03050"/>
    </source>
</evidence>
<feature type="region of interest" description="Disordered" evidence="1">
    <location>
        <begin position="362"/>
        <end position="386"/>
    </location>
</feature>
<evidence type="ECO:0000256" key="1">
    <source>
        <dbReference type="SAM" id="MobiDB-lite"/>
    </source>
</evidence>
<dbReference type="InterPro" id="IPR004291">
    <property type="entry name" value="Transposase_IS66_central"/>
</dbReference>
<dbReference type="PANTHER" id="PTHR33678:SF1">
    <property type="entry name" value="BLL1576 PROTEIN"/>
    <property type="match status" value="1"/>
</dbReference>
<feature type="domain" description="Transposase IS66 zinc-finger binding" evidence="3">
    <location>
        <begin position="101"/>
        <end position="144"/>
    </location>
</feature>
<dbReference type="InterPro" id="IPR024474">
    <property type="entry name" value="Znf_dom_IS66"/>
</dbReference>
<dbReference type="InterPro" id="IPR052344">
    <property type="entry name" value="Transposase-related"/>
</dbReference>
<dbReference type="EMBL" id="CAAHFH010000001">
    <property type="protein sequence ID" value="VGO18756.1"/>
    <property type="molecule type" value="Genomic_DNA"/>
</dbReference>
<dbReference type="PANTHER" id="PTHR33678">
    <property type="entry name" value="BLL1576 PROTEIN"/>
    <property type="match status" value="1"/>
</dbReference>
<evidence type="ECO:0000313" key="7">
    <source>
        <dbReference type="Proteomes" id="UP000346198"/>
    </source>
</evidence>
<dbReference type="Pfam" id="PF13005">
    <property type="entry name" value="zf-IS66"/>
    <property type="match status" value="1"/>
</dbReference>
<feature type="region of interest" description="Disordered" evidence="1">
    <location>
        <begin position="40"/>
        <end position="92"/>
    </location>
</feature>
<dbReference type="AlphaFoldDB" id="A0A6C2UH82"/>
<name>A0A6C2UH82_9BACT</name>
<organism evidence="6 7">
    <name type="scientific">Pontiella sulfatireligans</name>
    <dbReference type="NCBI Taxonomy" id="2750658"/>
    <lineage>
        <taxon>Bacteria</taxon>
        <taxon>Pseudomonadati</taxon>
        <taxon>Kiritimatiellota</taxon>
        <taxon>Kiritimatiellia</taxon>
        <taxon>Kiritimatiellales</taxon>
        <taxon>Pontiellaceae</taxon>
        <taxon>Pontiella</taxon>
    </lineage>
</organism>
<dbReference type="NCBIfam" id="NF033517">
    <property type="entry name" value="transpos_IS66"/>
    <property type="match status" value="1"/>
</dbReference>
<dbReference type="EMBL" id="CAAHFH010000001">
    <property type="protein sequence ID" value="VGO19572.1"/>
    <property type="molecule type" value="Genomic_DNA"/>
</dbReference>
<dbReference type="Pfam" id="PF20042">
    <property type="entry name" value="DUF6444"/>
    <property type="match status" value="1"/>
</dbReference>
<feature type="domain" description="DUF6444" evidence="4">
    <location>
        <begin position="27"/>
        <end position="83"/>
    </location>
</feature>
<accession>A0A6C2UH82</accession>
<feature type="domain" description="Transposase IS66 central" evidence="2">
    <location>
        <begin position="160"/>
        <end position="435"/>
    </location>
</feature>
<proteinExistence type="predicted"/>
<feature type="compositionally biased region" description="Low complexity" evidence="1">
    <location>
        <begin position="44"/>
        <end position="55"/>
    </location>
</feature>
<dbReference type="Pfam" id="PF03050">
    <property type="entry name" value="DDE_Tnp_IS66"/>
    <property type="match status" value="1"/>
</dbReference>
<feature type="compositionally biased region" description="Gly residues" evidence="1">
    <location>
        <begin position="73"/>
        <end position="82"/>
    </location>
</feature>
<sequence length="477" mass="52794">MTREDALAVFRLGPDAVADVLLGMDERIRAQDARIAKLEGMMAKNSRNSSKPPSSDGLAKPAPKSLRKKSGRKPGGQQGHPGGTLERRKNPDVVEAHRVNRCEKCGCDLRNEKAQGMEQRQVFDIPPVELLVTEHQAEVKQCACGHTTTAAFPEGVVAPVQYGPRIKATAIYLNGYQLLPYARLCETLRDLFNTPLSEGTLANMVRQAGRLAQGSVDGIRDALGAAAVVHFDETGMRRNGKTNWMHCASTPTMSLFTLHNRRGMEAMDAAGVLPGFAGTAVHDYWKSYYHYKCSHALCNAHHLRDLTYIHEQMEQPWAEEAIGTLLSIKEGVEAAKAAGSAALAPDTLRDFEQRWQQVLDQGYAANPDPPPPKKKKRGPPAKGKARNLVERFDHRRREVLAFMHDFDIPFDNNLAERDLRMNKVKQKISGCFRDTGHSEDFCRIRSYICTARKNTTGAFEALSGLFQAHPAMSAAPE</sequence>
<feature type="compositionally biased region" description="Basic residues" evidence="1">
    <location>
        <begin position="372"/>
        <end position="385"/>
    </location>
</feature>
<keyword evidence="7" id="KW-1185">Reference proteome</keyword>
<evidence type="ECO:0000259" key="4">
    <source>
        <dbReference type="Pfam" id="PF20042"/>
    </source>
</evidence>
<dbReference type="Proteomes" id="UP000346198">
    <property type="component" value="Unassembled WGS sequence"/>
</dbReference>